<reference evidence="3" key="1">
    <citation type="journal article" date="2014" name="Front. Microbiol.">
        <title>High frequency of phylogenetically diverse reductive dehalogenase-homologous genes in deep subseafloor sedimentary metagenomes.</title>
        <authorList>
            <person name="Kawai M."/>
            <person name="Futagami T."/>
            <person name="Toyoda A."/>
            <person name="Takaki Y."/>
            <person name="Nishi S."/>
            <person name="Hori S."/>
            <person name="Arai W."/>
            <person name="Tsubouchi T."/>
            <person name="Morono Y."/>
            <person name="Uchiyama I."/>
            <person name="Ito T."/>
            <person name="Fujiyama A."/>
            <person name="Inagaki F."/>
            <person name="Takami H."/>
        </authorList>
    </citation>
    <scope>NUCLEOTIDE SEQUENCE</scope>
    <source>
        <strain evidence="3">Expedition CK06-06</strain>
    </source>
</reference>
<keyword evidence="1" id="KW-0472">Membrane</keyword>
<accession>X1S7V2</accession>
<dbReference type="EMBL" id="BARW01006393">
    <property type="protein sequence ID" value="GAI75186.1"/>
    <property type="molecule type" value="Genomic_DNA"/>
</dbReference>
<gene>
    <name evidence="3" type="ORF">S12H4_13420</name>
</gene>
<feature type="transmembrane region" description="Helical" evidence="1">
    <location>
        <begin position="221"/>
        <end position="245"/>
    </location>
</feature>
<keyword evidence="1" id="KW-0812">Transmembrane</keyword>
<feature type="non-terminal residue" evidence="3">
    <location>
        <position position="253"/>
    </location>
</feature>
<name>X1S7V2_9ZZZZ</name>
<evidence type="ECO:0000259" key="2">
    <source>
        <dbReference type="Pfam" id="PF12704"/>
    </source>
</evidence>
<comment type="caution">
    <text evidence="3">The sequence shown here is derived from an EMBL/GenBank/DDBJ whole genome shotgun (WGS) entry which is preliminary data.</text>
</comment>
<protein>
    <recommendedName>
        <fullName evidence="2">MacB-like periplasmic core domain-containing protein</fullName>
    </recommendedName>
</protein>
<evidence type="ECO:0000313" key="3">
    <source>
        <dbReference type="EMBL" id="GAI75186.1"/>
    </source>
</evidence>
<organism evidence="3">
    <name type="scientific">marine sediment metagenome</name>
    <dbReference type="NCBI Taxonomy" id="412755"/>
    <lineage>
        <taxon>unclassified sequences</taxon>
        <taxon>metagenomes</taxon>
        <taxon>ecological metagenomes</taxon>
    </lineage>
</organism>
<proteinExistence type="predicted"/>
<dbReference type="Pfam" id="PF12704">
    <property type="entry name" value="MacB_PCD"/>
    <property type="match status" value="1"/>
</dbReference>
<keyword evidence="1" id="KW-1133">Transmembrane helix</keyword>
<evidence type="ECO:0000256" key="1">
    <source>
        <dbReference type="SAM" id="Phobius"/>
    </source>
</evidence>
<feature type="domain" description="MacB-like periplasmic core" evidence="2">
    <location>
        <begin position="69"/>
        <end position="154"/>
    </location>
</feature>
<dbReference type="InterPro" id="IPR025857">
    <property type="entry name" value="MacB_PCD"/>
</dbReference>
<sequence>MRKKDLGFEPSHIVIIPLRNEETRSKGQVIKDEFLTHPNVLSATLSNGYPAGELAATGYFPEGYGDKDPWLIYHFAVDPDFIDKTMNMQIINGRNFSTEFTTDSTAVLINEVLLKRLAWGDPIDKIIQADRAEGTKYRVIGVIKNFHNQSLHQQINPIMLRFLRGQPRYLIIKLMPDQPSVTLLALEEAWESINPEIPLNYEFLDERIAGFYEDDQKMGKIFIYFTLFALLIAALGLYGLASFIAEQRTKEIG</sequence>
<dbReference type="AlphaFoldDB" id="X1S7V2"/>